<dbReference type="EMBL" id="JAVREL010000028">
    <property type="protein sequence ID" value="MDT0347160.1"/>
    <property type="molecule type" value="Genomic_DNA"/>
</dbReference>
<evidence type="ECO:0000313" key="2">
    <source>
        <dbReference type="EMBL" id="MDT0347160.1"/>
    </source>
</evidence>
<proteinExistence type="predicted"/>
<dbReference type="Proteomes" id="UP001183246">
    <property type="component" value="Unassembled WGS sequence"/>
</dbReference>
<evidence type="ECO:0000259" key="1">
    <source>
        <dbReference type="Pfam" id="PF01636"/>
    </source>
</evidence>
<evidence type="ECO:0000313" key="3">
    <source>
        <dbReference type="Proteomes" id="UP001183246"/>
    </source>
</evidence>
<feature type="domain" description="Aminoglycoside phosphotransferase" evidence="1">
    <location>
        <begin position="39"/>
        <end position="256"/>
    </location>
</feature>
<sequence length="306" mass="32086">MTPDIAPDSFSGADRNDARTARLILADAHRAHGTRFRPVRPLRGGFQSGAWLVRAADGAGGLAVLKWSPDSNGAARILRAARAVERARAAGYPTPGWLVAGVAQSGLPYHIQQFVPGASAERLTAEAAERLVPVLESQRGIDPDPGHCWSRYTRDRLAGGLGGIRQALATGPEGRRFVAAVDALLAAHEDSGLPTGDLVHGDFRLQNILFRSGRVAAVVDAEALGSGTRAFDYATLLTVDDVDPAGWDIIRAAGERVAGPGVLARSFALAAVELAGFVSARGPGRLPVIIGPLTRRAMALRPRAPG</sequence>
<dbReference type="SUPFAM" id="SSF56112">
    <property type="entry name" value="Protein kinase-like (PK-like)"/>
    <property type="match status" value="1"/>
</dbReference>
<comment type="caution">
    <text evidence="2">The sequence shown here is derived from an EMBL/GenBank/DDBJ whole genome shotgun (WGS) entry which is preliminary data.</text>
</comment>
<organism evidence="2 3">
    <name type="scientific">Streptomyces litchfieldiae</name>
    <dbReference type="NCBI Taxonomy" id="3075543"/>
    <lineage>
        <taxon>Bacteria</taxon>
        <taxon>Bacillati</taxon>
        <taxon>Actinomycetota</taxon>
        <taxon>Actinomycetes</taxon>
        <taxon>Kitasatosporales</taxon>
        <taxon>Streptomycetaceae</taxon>
        <taxon>Streptomyces</taxon>
    </lineage>
</organism>
<dbReference type="RefSeq" id="WP_311708285.1">
    <property type="nucleotide sequence ID" value="NZ_JAVREL010000028.1"/>
</dbReference>
<dbReference type="InterPro" id="IPR002575">
    <property type="entry name" value="Aminoglycoside_PTrfase"/>
</dbReference>
<name>A0ABU2MZV4_9ACTN</name>
<dbReference type="Gene3D" id="3.90.1200.10">
    <property type="match status" value="1"/>
</dbReference>
<keyword evidence="3" id="KW-1185">Reference proteome</keyword>
<accession>A0ABU2MZV4</accession>
<protein>
    <submittedName>
        <fullName evidence="2">Phosphotransferase</fullName>
    </submittedName>
</protein>
<dbReference type="InterPro" id="IPR011009">
    <property type="entry name" value="Kinase-like_dom_sf"/>
</dbReference>
<dbReference type="Pfam" id="PF01636">
    <property type="entry name" value="APH"/>
    <property type="match status" value="1"/>
</dbReference>
<reference evidence="3" key="1">
    <citation type="submission" date="2023-07" db="EMBL/GenBank/DDBJ databases">
        <title>30 novel species of actinomycetes from the DSMZ collection.</title>
        <authorList>
            <person name="Nouioui I."/>
        </authorList>
    </citation>
    <scope>NUCLEOTIDE SEQUENCE [LARGE SCALE GENOMIC DNA]</scope>
    <source>
        <strain evidence="3">DSM 44938</strain>
    </source>
</reference>
<gene>
    <name evidence="2" type="ORF">RM590_31965</name>
</gene>